<dbReference type="RefSeq" id="WP_004383200.1">
    <property type="nucleotide sequence ID" value="NZ_GG698713.1"/>
</dbReference>
<protein>
    <submittedName>
        <fullName evidence="1">Uncharacterized protein</fullName>
    </submittedName>
</protein>
<sequence>MTALTLIYNPFECRKVAAKLYFFNQSALSIVRKEAYKGRIDDIYQEQNGVNQIICVSLQVN</sequence>
<dbReference type="EMBL" id="ACVA01000033">
    <property type="protein sequence ID" value="EEX18591.1"/>
    <property type="molecule type" value="Genomic_DNA"/>
</dbReference>
<dbReference type="STRING" id="649761.HMPREF0973_01535"/>
<dbReference type="AlphaFoldDB" id="C9MPJ4"/>
<comment type="caution">
    <text evidence="1">The sequence shown here is derived from an EMBL/GenBank/DDBJ whole genome shotgun (WGS) entry which is preliminary data.</text>
</comment>
<keyword evidence="2" id="KW-1185">Reference proteome</keyword>
<accession>C9MPJ4</accession>
<organism evidence="1 2">
    <name type="scientific">Prevotella veroralis F0319</name>
    <dbReference type="NCBI Taxonomy" id="649761"/>
    <lineage>
        <taxon>Bacteria</taxon>
        <taxon>Pseudomonadati</taxon>
        <taxon>Bacteroidota</taxon>
        <taxon>Bacteroidia</taxon>
        <taxon>Bacteroidales</taxon>
        <taxon>Prevotellaceae</taxon>
        <taxon>Prevotella</taxon>
    </lineage>
</organism>
<proteinExistence type="predicted"/>
<gene>
    <name evidence="1" type="ORF">HMPREF0973_01535</name>
</gene>
<dbReference type="HOGENOM" id="CLU_2918944_0_0_10"/>
<dbReference type="Proteomes" id="UP000003327">
    <property type="component" value="Unassembled WGS sequence"/>
</dbReference>
<evidence type="ECO:0000313" key="2">
    <source>
        <dbReference type="Proteomes" id="UP000003327"/>
    </source>
</evidence>
<name>C9MPJ4_9BACT</name>
<evidence type="ECO:0000313" key="1">
    <source>
        <dbReference type="EMBL" id="EEX18591.1"/>
    </source>
</evidence>
<reference evidence="1 2" key="1">
    <citation type="submission" date="2009-09" db="EMBL/GenBank/DDBJ databases">
        <authorList>
            <person name="Weinstock G."/>
            <person name="Sodergren E."/>
            <person name="Clifton S."/>
            <person name="Fulton L."/>
            <person name="Fulton B."/>
            <person name="Courtney L."/>
            <person name="Fronick C."/>
            <person name="Harrison M."/>
            <person name="Strong C."/>
            <person name="Farmer C."/>
            <person name="Delahaunty K."/>
            <person name="Markovic C."/>
            <person name="Hall O."/>
            <person name="Minx P."/>
            <person name="Tomlinson C."/>
            <person name="Mitreva M."/>
            <person name="Nelson J."/>
            <person name="Hou S."/>
            <person name="Wollam A."/>
            <person name="Pepin K.H."/>
            <person name="Johnson M."/>
            <person name="Bhonagiri V."/>
            <person name="Nash W.E."/>
            <person name="Warren W."/>
            <person name="Chinwalla A."/>
            <person name="Mardis E.R."/>
            <person name="Wilson R.K."/>
        </authorList>
    </citation>
    <scope>NUCLEOTIDE SEQUENCE [LARGE SCALE GENOMIC DNA]</scope>
    <source>
        <strain evidence="1 2">F0319</strain>
    </source>
</reference>